<evidence type="ECO:0000313" key="2">
    <source>
        <dbReference type="Proteomes" id="UP000646833"/>
    </source>
</evidence>
<proteinExistence type="predicted"/>
<dbReference type="AlphaFoldDB" id="A0A830DV02"/>
<comment type="caution">
    <text evidence="1">The sequence shown here is derived from an EMBL/GenBank/DDBJ whole genome shotgun (WGS) entry which is preliminary data.</text>
</comment>
<evidence type="ECO:0008006" key="3">
    <source>
        <dbReference type="Google" id="ProtNLM"/>
    </source>
</evidence>
<dbReference type="EMBL" id="BMCI01000002">
    <property type="protein sequence ID" value="GGC52282.1"/>
    <property type="molecule type" value="Genomic_DNA"/>
</dbReference>
<reference evidence="1" key="1">
    <citation type="journal article" date="2014" name="Int. J. Syst. Evol. Microbiol.">
        <title>Complete genome sequence of Corynebacterium casei LMG S-19264T (=DSM 44701T), isolated from a smear-ripened cheese.</title>
        <authorList>
            <consortium name="US DOE Joint Genome Institute (JGI-PGF)"/>
            <person name="Walter F."/>
            <person name="Albersmeier A."/>
            <person name="Kalinowski J."/>
            <person name="Ruckert C."/>
        </authorList>
    </citation>
    <scope>NUCLEOTIDE SEQUENCE</scope>
    <source>
        <strain evidence="1">CCM 7217</strain>
    </source>
</reference>
<accession>A0A830DV02</accession>
<dbReference type="InterPro" id="IPR036388">
    <property type="entry name" value="WH-like_DNA-bd_sf"/>
</dbReference>
<gene>
    <name evidence="1" type="ORF">GCM10007209_12430</name>
</gene>
<reference evidence="1" key="2">
    <citation type="submission" date="2020-09" db="EMBL/GenBank/DDBJ databases">
        <authorList>
            <person name="Sun Q."/>
            <person name="Sedlacek I."/>
        </authorList>
    </citation>
    <scope>NUCLEOTIDE SEQUENCE</scope>
    <source>
        <strain evidence="1">CCM 7217</strain>
    </source>
</reference>
<organism evidence="1 2">
    <name type="scientific">Haloferax sulfurifontis</name>
    <dbReference type="NCBI Taxonomy" id="255616"/>
    <lineage>
        <taxon>Archaea</taxon>
        <taxon>Methanobacteriati</taxon>
        <taxon>Methanobacteriota</taxon>
        <taxon>Stenosarchaea group</taxon>
        <taxon>Halobacteria</taxon>
        <taxon>Halobacteriales</taxon>
        <taxon>Haloferacaceae</taxon>
        <taxon>Haloferax</taxon>
    </lineage>
</organism>
<sequence>MTQSEMRKSGDWMTIWDDRILEYLLEHGWGSPETIHWEIGRETTLHQIRERCRVLCHAGLASPFIDERSADMFEITVWGQLYLEGKVNAGLIRPVPRPRPPERVRPSWWAGIG</sequence>
<protein>
    <recommendedName>
        <fullName evidence="3">Repressor phrH2</fullName>
    </recommendedName>
</protein>
<name>A0A830DV02_9EURY</name>
<evidence type="ECO:0000313" key="1">
    <source>
        <dbReference type="EMBL" id="GGC52282.1"/>
    </source>
</evidence>
<dbReference type="Proteomes" id="UP000646833">
    <property type="component" value="Unassembled WGS sequence"/>
</dbReference>
<dbReference type="Gene3D" id="1.10.10.10">
    <property type="entry name" value="Winged helix-like DNA-binding domain superfamily/Winged helix DNA-binding domain"/>
    <property type="match status" value="1"/>
</dbReference>